<evidence type="ECO:0000256" key="2">
    <source>
        <dbReference type="ARBA" id="ARBA00022801"/>
    </source>
</evidence>
<feature type="region of interest" description="Disordered" evidence="5">
    <location>
        <begin position="1"/>
        <end position="45"/>
    </location>
</feature>
<dbReference type="PROSITE" id="PS00775">
    <property type="entry name" value="GLYCOSYL_HYDROL_F3"/>
    <property type="match status" value="1"/>
</dbReference>
<evidence type="ECO:0000256" key="1">
    <source>
        <dbReference type="ARBA" id="ARBA00005336"/>
    </source>
</evidence>
<keyword evidence="4" id="KW-0326">Glycosidase</keyword>
<keyword evidence="8" id="KW-1185">Reference proteome</keyword>
<dbReference type="SUPFAM" id="SSF52279">
    <property type="entry name" value="Beta-D-glucan exohydrolase, C-terminal domain"/>
    <property type="match status" value="1"/>
</dbReference>
<evidence type="ECO:0000256" key="3">
    <source>
        <dbReference type="ARBA" id="ARBA00023277"/>
    </source>
</evidence>
<dbReference type="InterPro" id="IPR002772">
    <property type="entry name" value="Glyco_hydro_3_C"/>
</dbReference>
<dbReference type="Pfam" id="PF01915">
    <property type="entry name" value="Glyco_hydro_3_C"/>
    <property type="match status" value="1"/>
</dbReference>
<dbReference type="InterPro" id="IPR036962">
    <property type="entry name" value="Glyco_hydro_3_N_sf"/>
</dbReference>
<keyword evidence="3" id="KW-0119">Carbohydrate metabolism</keyword>
<dbReference type="RefSeq" id="WP_289455069.1">
    <property type="nucleotide sequence ID" value="NZ_JAUCGQ010000001.1"/>
</dbReference>
<keyword evidence="2 4" id="KW-0378">Hydrolase</keyword>
<dbReference type="SUPFAM" id="SSF51445">
    <property type="entry name" value="(Trans)glycosidases"/>
    <property type="match status" value="1"/>
</dbReference>
<dbReference type="Pfam" id="PF14310">
    <property type="entry name" value="Fn3-like"/>
    <property type="match status" value="1"/>
</dbReference>
<dbReference type="InterPro" id="IPR001764">
    <property type="entry name" value="Glyco_hydro_3_N"/>
</dbReference>
<dbReference type="GO" id="GO:0016787">
    <property type="term" value="F:hydrolase activity"/>
    <property type="evidence" value="ECO:0007669"/>
    <property type="project" value="UniProtKB-KW"/>
</dbReference>
<evidence type="ECO:0000259" key="6">
    <source>
        <dbReference type="SMART" id="SM01217"/>
    </source>
</evidence>
<dbReference type="PANTHER" id="PTHR42715">
    <property type="entry name" value="BETA-GLUCOSIDASE"/>
    <property type="match status" value="1"/>
</dbReference>
<evidence type="ECO:0000256" key="5">
    <source>
        <dbReference type="SAM" id="MobiDB-lite"/>
    </source>
</evidence>
<dbReference type="PRINTS" id="PR00133">
    <property type="entry name" value="GLHYDRLASE3"/>
</dbReference>
<feature type="domain" description="Fibronectin type III-like" evidence="6">
    <location>
        <begin position="794"/>
        <end position="866"/>
    </location>
</feature>
<comment type="caution">
    <text evidence="7">The sequence shown here is derived from an EMBL/GenBank/DDBJ whole genome shotgun (WGS) entry which is preliminary data.</text>
</comment>
<protein>
    <submittedName>
        <fullName evidence="7">Glycoside hydrolase family 3 C-terminal domain-containing protein</fullName>
    </submittedName>
</protein>
<gene>
    <name evidence="7" type="ORF">QRT04_10025</name>
</gene>
<accession>A0ABT7SGE2</accession>
<dbReference type="Gene3D" id="2.60.120.260">
    <property type="entry name" value="Galactose-binding domain-like"/>
    <property type="match status" value="1"/>
</dbReference>
<feature type="compositionally biased region" description="Low complexity" evidence="5">
    <location>
        <begin position="9"/>
        <end position="45"/>
    </location>
</feature>
<proteinExistence type="inferred from homology"/>
<dbReference type="Gene3D" id="3.40.50.1700">
    <property type="entry name" value="Glycoside hydrolase family 3 C-terminal domain"/>
    <property type="match status" value="1"/>
</dbReference>
<evidence type="ECO:0000256" key="4">
    <source>
        <dbReference type="RuleBase" id="RU361161"/>
    </source>
</evidence>
<dbReference type="Gene3D" id="2.60.40.10">
    <property type="entry name" value="Immunoglobulins"/>
    <property type="match status" value="1"/>
</dbReference>
<dbReference type="PANTHER" id="PTHR42715:SF10">
    <property type="entry name" value="BETA-GLUCOSIDASE"/>
    <property type="match status" value="1"/>
</dbReference>
<evidence type="ECO:0000313" key="7">
    <source>
        <dbReference type="EMBL" id="MDM7855268.1"/>
    </source>
</evidence>
<dbReference type="Proteomes" id="UP001529338">
    <property type="component" value="Unassembled WGS sequence"/>
</dbReference>
<dbReference type="InterPro" id="IPR026891">
    <property type="entry name" value="Fn3-like"/>
</dbReference>
<dbReference type="EMBL" id="JAUCGQ010000001">
    <property type="protein sequence ID" value="MDM7855268.1"/>
    <property type="molecule type" value="Genomic_DNA"/>
</dbReference>
<dbReference type="InterPro" id="IPR050288">
    <property type="entry name" value="Cellulose_deg_GH3"/>
</dbReference>
<organism evidence="7 8">
    <name type="scientific">Cellulomonas alba</name>
    <dbReference type="NCBI Taxonomy" id="3053467"/>
    <lineage>
        <taxon>Bacteria</taxon>
        <taxon>Bacillati</taxon>
        <taxon>Actinomycetota</taxon>
        <taxon>Actinomycetes</taxon>
        <taxon>Micrococcales</taxon>
        <taxon>Cellulomonadaceae</taxon>
        <taxon>Cellulomonas</taxon>
    </lineage>
</organism>
<dbReference type="InterPro" id="IPR036881">
    <property type="entry name" value="Glyco_hydro_3_C_sf"/>
</dbReference>
<evidence type="ECO:0000313" key="8">
    <source>
        <dbReference type="Proteomes" id="UP001529338"/>
    </source>
</evidence>
<dbReference type="SMART" id="SM01217">
    <property type="entry name" value="Fn3_like"/>
    <property type="match status" value="1"/>
</dbReference>
<dbReference type="InterPro" id="IPR019800">
    <property type="entry name" value="Glyco_hydro_3_AS"/>
</dbReference>
<dbReference type="InterPro" id="IPR017853">
    <property type="entry name" value="GH"/>
</dbReference>
<dbReference type="Pfam" id="PF00933">
    <property type="entry name" value="Glyco_hydro_3"/>
    <property type="match status" value="1"/>
</dbReference>
<comment type="similarity">
    <text evidence="1 4">Belongs to the glycosyl hydrolase 3 family.</text>
</comment>
<sequence>MPLDLPTEATAPAASTTATARPSADADPRPAAADAQPAAAPDVTDVVGASRRGAVRPRSLEALVAELTDAEKVSLVVGAGLWATTAIPRIGLRAMHLSDGPAGVRGVSEDGVETSASFPAPSALSATWDVRLADEVGRAFAAEARRHGVDVVLAPQVNLQRTPVGGRHFECYSEDPELTSRIAVHVVKAAQDRGVGMCVKHFVANDSETERTTYLSRVDERTLREVYLAPFERLVDEARAWSVMGAYSGVDDGAVAAPVLEHAPLLQGVLKDEWGFDGVVVSDWVATNSVVEAAEGGLDLQMPGPDGPWGEGLLAAVEAGTVSAAVLDDKVLRVLRMAQRVGALDGFAPEGAERDDVASIDVAATLRELVARSMVVLRDDAQALPVLAAADGDARRIALLGPNAVAPFVQGGGSSYVRPDRTASLPDAIAAAFGGAQVDLRAGAVSRFVPPALDLVSRCSTPDGRPGALMELLDADGAVVEGGDVTSWDGWRRDVPEHAVALRIRTTVRLDEPGRHEVGVGTVGRHRIVVDGQVVSTGDRVVGEDVILDSSVNQPVPALLTIDATEPRTVEIDATVQAAHPVGYRSFARADLVHRLPGATPDELLADAVAVARDADLAIVVVGTNEEIESEGYDRTSLALPGTQDELVRAVLAANPRTVVVVNAGAPVVLPWLDEAPTVLWSWLGGQEWADALGDVLTGVTEPSGRLPWTLPADEADVPVPHAVPADGVVEYHEGVHVGYRSWLRLGRTPAAPFGHGLGWTTWSYEHVVVAGTGEHGVDLDVTLVNDGPRAGREVVQVYVEPPAQSPVGDRPVRWLGAFAVVDAEAGARTTVRVRVDARAFRTWDTTRHGWVTPAGTYPIRVGRSSDDLRLVVDVDPASPPSGPGVSPA</sequence>
<dbReference type="InterPro" id="IPR013783">
    <property type="entry name" value="Ig-like_fold"/>
</dbReference>
<dbReference type="Gene3D" id="3.20.20.300">
    <property type="entry name" value="Glycoside hydrolase, family 3, N-terminal domain"/>
    <property type="match status" value="1"/>
</dbReference>
<reference evidence="7 8" key="1">
    <citation type="submission" date="2023-06" db="EMBL/GenBank/DDBJ databases">
        <title>Cellulomonas sp. MW4 Whole genome sequence.</title>
        <authorList>
            <person name="Park S."/>
        </authorList>
    </citation>
    <scope>NUCLEOTIDE SEQUENCE [LARGE SCALE GENOMIC DNA]</scope>
    <source>
        <strain evidence="7 8">MW4</strain>
    </source>
</reference>
<name>A0ABT7SGE2_9CELL</name>